<reference evidence="1 2" key="1">
    <citation type="submission" date="2020-04" db="EMBL/GenBank/DDBJ databases">
        <title>Perkinsus olseni comparative genomics.</title>
        <authorList>
            <person name="Bogema D.R."/>
        </authorList>
    </citation>
    <scope>NUCLEOTIDE SEQUENCE [LARGE SCALE GENOMIC DNA]</scope>
    <source>
        <strain evidence="1">ATCC PRA-205</strain>
    </source>
</reference>
<sequence>MNIAVLIGHELTNHVRFLCPYSTDEEICAALEGCHGDPNEAARKLAAWQASKKYPAFSQTFMRAPCAGEKPSSADGRRLVHVVCGNCTYVFTTAVSGRGEETSSWRVEL</sequence>
<protein>
    <submittedName>
        <fullName evidence="1">Uncharacterized protein</fullName>
    </submittedName>
</protein>
<accession>A0A7J6R965</accession>
<name>A0A7J6R965_PEROL</name>
<comment type="caution">
    <text evidence="1">The sequence shown here is derived from an EMBL/GenBank/DDBJ whole genome shotgun (WGS) entry which is preliminary data.</text>
</comment>
<dbReference type="EMBL" id="JABANM010023851">
    <property type="protein sequence ID" value="KAF4717195.1"/>
    <property type="molecule type" value="Genomic_DNA"/>
</dbReference>
<feature type="non-terminal residue" evidence="1">
    <location>
        <position position="109"/>
    </location>
</feature>
<evidence type="ECO:0000313" key="1">
    <source>
        <dbReference type="EMBL" id="KAF4717195.1"/>
    </source>
</evidence>
<organism evidence="1 2">
    <name type="scientific">Perkinsus olseni</name>
    <name type="common">Perkinsus atlanticus</name>
    <dbReference type="NCBI Taxonomy" id="32597"/>
    <lineage>
        <taxon>Eukaryota</taxon>
        <taxon>Sar</taxon>
        <taxon>Alveolata</taxon>
        <taxon>Perkinsozoa</taxon>
        <taxon>Perkinsea</taxon>
        <taxon>Perkinsida</taxon>
        <taxon>Perkinsidae</taxon>
        <taxon>Perkinsus</taxon>
    </lineage>
</organism>
<gene>
    <name evidence="1" type="ORF">FOZ62_013053</name>
</gene>
<dbReference type="AlphaFoldDB" id="A0A7J6R965"/>
<evidence type="ECO:0000313" key="2">
    <source>
        <dbReference type="Proteomes" id="UP000574390"/>
    </source>
</evidence>
<proteinExistence type="predicted"/>
<dbReference type="Proteomes" id="UP000574390">
    <property type="component" value="Unassembled WGS sequence"/>
</dbReference>